<evidence type="ECO:0000313" key="3">
    <source>
        <dbReference type="Proteomes" id="UP001056756"/>
    </source>
</evidence>
<evidence type="ECO:0008006" key="4">
    <source>
        <dbReference type="Google" id="ProtNLM"/>
    </source>
</evidence>
<evidence type="ECO:0000313" key="2">
    <source>
        <dbReference type="EMBL" id="URN94460.1"/>
    </source>
</evidence>
<dbReference type="EMBL" id="CP097899">
    <property type="protein sequence ID" value="URN94460.1"/>
    <property type="molecule type" value="Genomic_DNA"/>
</dbReference>
<dbReference type="AlphaFoldDB" id="A0A9J6ZEH1"/>
<dbReference type="KEGG" id="plig:NAG76_22005"/>
<evidence type="ECO:0000256" key="1">
    <source>
        <dbReference type="SAM" id="Coils"/>
    </source>
</evidence>
<organism evidence="2 3">
    <name type="scientific">Candidatus Pristimantibacillus lignocellulolyticus</name>
    <dbReference type="NCBI Taxonomy" id="2994561"/>
    <lineage>
        <taxon>Bacteria</taxon>
        <taxon>Bacillati</taxon>
        <taxon>Bacillota</taxon>
        <taxon>Bacilli</taxon>
        <taxon>Bacillales</taxon>
        <taxon>Paenibacillaceae</taxon>
        <taxon>Candidatus Pristimantibacillus</taxon>
    </lineage>
</organism>
<proteinExistence type="predicted"/>
<dbReference type="Proteomes" id="UP001056756">
    <property type="component" value="Chromosome"/>
</dbReference>
<sequence>MKLKSIAGGNHDDILSNENTNVFRSIIEKQTHRAFPHHNFMQFVRTLSDYDKLMLSIALQLPFTKKDLRKWPDLLFLKKLSTVIKKSSSDITTKQQLLIYITSLIIVDTPSIEQLNENLIEQIATYGYWNVYWTVYYHPDRDNNEDLCIQIIEQLNSQYVQEVAVQEIATQEVAVTVNTMPTLVQDQNKFEKKIAVLEDKISKEITTRQQLELLGVQKDKLYRHLQQEQDKLTLQAQQLKEQLTMYEVKVERMESTQQEMTQKRKDEEERWLIERSQLLLQTKQYSDELKKSAQIQDQLQKELEESKKQSNSWQQIAQQKQEQAASKSIVIPVTPTLEQQLTATTISLHRELDQYNETLIHTLEQPTSTELELRTHYRQQMRNVLELIENIENYQLVHNQFTQTITQAKEPKAQQQQTNKATTTGQDDLTTTILLPEKQGAMLYGTFYRRDHGGYISLENGDIFNITESLVQQLELQHEAEVLCTPTAHPGRHNHYTIELLFQGDDNFSPINQYDGFVHQDEDLKWYCVDLNDEDNRFPIHFKDVEIQKPGHGDPCTFNVAEDGHIARLTRLYRLHGDMTDVHPARKKSDKPRETISSPTRNKVEPFLTDCTITIIGGQRKWFETVVKETGAELVHDGGERPERIASDLSRSQALFMILTSTSHRATWEGIEIAKMNQVPHFVIQGSKSNLRMLLWENQELIRSSNRME</sequence>
<reference evidence="2" key="1">
    <citation type="submission" date="2022-05" db="EMBL/GenBank/DDBJ databases">
        <title>Novel bacterial taxa in a minimal lignocellulolytic consortium and its capacity to transform plastics disclosed by genome-resolved metagenomics.</title>
        <authorList>
            <person name="Rodriguez C.A.D."/>
            <person name="Diaz-Garcia L."/>
            <person name="Herrera K."/>
            <person name="Tarazona N.A."/>
            <person name="Sproer C."/>
            <person name="Overmann J."/>
            <person name="Jimenez D.J."/>
        </authorList>
    </citation>
    <scope>NUCLEOTIDE SEQUENCE</scope>
    <source>
        <strain evidence="2">MAG5</strain>
    </source>
</reference>
<accession>A0A9J6ZEH1</accession>
<name>A0A9J6ZEH1_9BACL</name>
<gene>
    <name evidence="2" type="ORF">NAG76_22005</name>
</gene>
<feature type="coiled-coil region" evidence="1">
    <location>
        <begin position="222"/>
        <end position="323"/>
    </location>
</feature>
<keyword evidence="1" id="KW-0175">Coiled coil</keyword>
<protein>
    <recommendedName>
        <fullName evidence="4">DUF2325 domain-containing protein</fullName>
    </recommendedName>
</protein>